<dbReference type="GO" id="GO:0045905">
    <property type="term" value="P:positive regulation of translational termination"/>
    <property type="evidence" value="ECO:0007669"/>
    <property type="project" value="TreeGrafter"/>
</dbReference>
<organism evidence="3 4">
    <name type="scientific">Dendrobium chrysotoxum</name>
    <name type="common">Orchid</name>
    <dbReference type="NCBI Taxonomy" id="161865"/>
    <lineage>
        <taxon>Eukaryota</taxon>
        <taxon>Viridiplantae</taxon>
        <taxon>Streptophyta</taxon>
        <taxon>Embryophyta</taxon>
        <taxon>Tracheophyta</taxon>
        <taxon>Spermatophyta</taxon>
        <taxon>Magnoliopsida</taxon>
        <taxon>Liliopsida</taxon>
        <taxon>Asparagales</taxon>
        <taxon>Orchidaceae</taxon>
        <taxon>Epidendroideae</taxon>
        <taxon>Malaxideae</taxon>
        <taxon>Dendrobiinae</taxon>
        <taxon>Dendrobium</taxon>
    </lineage>
</organism>
<name>A0AAV7HGW1_DENCH</name>
<proteinExistence type="inferred from homology"/>
<dbReference type="PANTHER" id="PTHR12480">
    <property type="entry name" value="ARGININE DEMETHYLASE AND LYSYL-HYDROXYLASE JMJD"/>
    <property type="match status" value="1"/>
</dbReference>
<feature type="domain" description="JmjC" evidence="2">
    <location>
        <begin position="174"/>
        <end position="346"/>
    </location>
</feature>
<reference evidence="3 4" key="1">
    <citation type="journal article" date="2021" name="Hortic Res">
        <title>Chromosome-scale assembly of the Dendrobium chrysotoxum genome enhances the understanding of orchid evolution.</title>
        <authorList>
            <person name="Zhang Y."/>
            <person name="Zhang G.Q."/>
            <person name="Zhang D."/>
            <person name="Liu X.D."/>
            <person name="Xu X.Y."/>
            <person name="Sun W.H."/>
            <person name="Yu X."/>
            <person name="Zhu X."/>
            <person name="Wang Z.W."/>
            <person name="Zhao X."/>
            <person name="Zhong W.Y."/>
            <person name="Chen H."/>
            <person name="Yin W.L."/>
            <person name="Huang T."/>
            <person name="Niu S.C."/>
            <person name="Liu Z.J."/>
        </authorList>
    </citation>
    <scope>NUCLEOTIDE SEQUENCE [LARGE SCALE GENOMIC DNA]</scope>
    <source>
        <strain evidence="3">Lindl</strain>
    </source>
</reference>
<comment type="similarity">
    <text evidence="1">Belongs to the JARID1 histone demethylase family.</text>
</comment>
<dbReference type="GO" id="GO:0005634">
    <property type="term" value="C:nucleus"/>
    <property type="evidence" value="ECO:0007669"/>
    <property type="project" value="TreeGrafter"/>
</dbReference>
<keyword evidence="4" id="KW-1185">Reference proteome</keyword>
<dbReference type="Pfam" id="PF13621">
    <property type="entry name" value="Cupin_8"/>
    <property type="match status" value="1"/>
</dbReference>
<sequence>MGSKVYFEGFFFGPDDYYWDLLSSSGLSIFYRRFPSLIEIIQAAVRLAMGIQIGAKVERVDGRKLSYADFVDRYLKNNLPVVLTDLMDGWQACTDWVTADGRPNIRFFADHFGKSMVQVADCCKRVFTDQKRVEMSVSEYTDYWLGISSTKCNKVANSNGGTESLLYLKDWHFVKEYPDYIAYTTPSFFVDDWLNLYLDSHRLHRDSDITQDKNETNCADYRFIYIGVKGTWTPLHADVFRSYSWSANVCGKKLWLLLPPSLCHLIFDRYQKSSVYDVYADISEKKFPGFKKAVWWECTQEQNEIIFVPSGWYHQVHNLEDTVSINHNWFNGYNLYWVWNLLVKDYTEAKEYIEDIREICDDFESICQRNLAANTGMNFYDFFVFISRFALANLVLLRDLKNEESVVSHLRSTAYNALNNIRAIHLVASSMGSVEAFAEENLNSCSEENRIAYSEVKRIMEDLDFHDLCATLRITLTAVCEGRHDYNVEIRPEKIDFAISSDFKIGNPSELVKLIENAFPDQLNIFNACNIGFP</sequence>
<dbReference type="EMBL" id="JAGFBR010000005">
    <property type="protein sequence ID" value="KAH0466713.1"/>
    <property type="molecule type" value="Genomic_DNA"/>
</dbReference>
<dbReference type="SMART" id="SM00558">
    <property type="entry name" value="JmjC"/>
    <property type="match status" value="1"/>
</dbReference>
<evidence type="ECO:0000259" key="2">
    <source>
        <dbReference type="PROSITE" id="PS51184"/>
    </source>
</evidence>
<dbReference type="SUPFAM" id="SSF51197">
    <property type="entry name" value="Clavaminate synthase-like"/>
    <property type="match status" value="1"/>
</dbReference>
<evidence type="ECO:0000313" key="4">
    <source>
        <dbReference type="Proteomes" id="UP000775213"/>
    </source>
</evidence>
<protein>
    <recommendedName>
        <fullName evidence="2">JmjC domain-containing protein</fullName>
    </recommendedName>
</protein>
<dbReference type="PANTHER" id="PTHR12480:SF6">
    <property type="entry name" value="2-OXOGLUTARATE AND IRON-DEPENDENT OXYGENASE JMJD4"/>
    <property type="match status" value="1"/>
</dbReference>
<dbReference type="Proteomes" id="UP000775213">
    <property type="component" value="Unassembled WGS sequence"/>
</dbReference>
<dbReference type="PROSITE" id="PS51184">
    <property type="entry name" value="JMJC"/>
    <property type="match status" value="1"/>
</dbReference>
<evidence type="ECO:0000313" key="3">
    <source>
        <dbReference type="EMBL" id="KAH0466713.1"/>
    </source>
</evidence>
<dbReference type="AlphaFoldDB" id="A0AAV7HGW1"/>
<gene>
    <name evidence="3" type="ORF">IEQ34_003951</name>
</gene>
<evidence type="ECO:0000256" key="1">
    <source>
        <dbReference type="ARBA" id="ARBA00006801"/>
    </source>
</evidence>
<dbReference type="GO" id="GO:0043565">
    <property type="term" value="F:sequence-specific DNA binding"/>
    <property type="evidence" value="ECO:0007669"/>
    <property type="project" value="TreeGrafter"/>
</dbReference>
<accession>A0AAV7HGW1</accession>
<dbReference type="InterPro" id="IPR041667">
    <property type="entry name" value="Cupin_8"/>
</dbReference>
<dbReference type="Gene3D" id="2.60.120.650">
    <property type="entry name" value="Cupin"/>
    <property type="match status" value="1"/>
</dbReference>
<dbReference type="GO" id="GO:0016706">
    <property type="term" value="F:2-oxoglutarate-dependent dioxygenase activity"/>
    <property type="evidence" value="ECO:0007669"/>
    <property type="project" value="TreeGrafter"/>
</dbReference>
<dbReference type="InterPro" id="IPR003347">
    <property type="entry name" value="JmjC_dom"/>
</dbReference>
<dbReference type="GO" id="GO:0005737">
    <property type="term" value="C:cytoplasm"/>
    <property type="evidence" value="ECO:0007669"/>
    <property type="project" value="TreeGrafter"/>
</dbReference>
<dbReference type="InterPro" id="IPR050910">
    <property type="entry name" value="JMJD6_ArgDemeth/LysHydrox"/>
</dbReference>
<comment type="caution">
    <text evidence="3">The sequence shown here is derived from an EMBL/GenBank/DDBJ whole genome shotgun (WGS) entry which is preliminary data.</text>
</comment>